<reference evidence="4" key="1">
    <citation type="submission" date="2023-03" db="EMBL/GenBank/DDBJ databases">
        <authorList>
            <person name="Steffen K."/>
            <person name="Cardenas P."/>
        </authorList>
    </citation>
    <scope>NUCLEOTIDE SEQUENCE</scope>
</reference>
<feature type="compositionally biased region" description="Gly residues" evidence="2">
    <location>
        <begin position="105"/>
        <end position="127"/>
    </location>
</feature>
<comment type="caution">
    <text evidence="4">The sequence shown here is derived from an EMBL/GenBank/DDBJ whole genome shotgun (WGS) entry which is preliminary data.</text>
</comment>
<protein>
    <submittedName>
        <fullName evidence="4">Serine/arginine-rich splicing factor 3</fullName>
    </submittedName>
</protein>
<keyword evidence="5" id="KW-1185">Reference proteome</keyword>
<gene>
    <name evidence="4" type="ORF">GBAR_LOCUS7506</name>
</gene>
<sequence>MSVPRVIVRNLDRSGVREGDKEEIRERCREYGPITNVWMADDPPGFAYVFFESFKEAIKAVEELNGTRLCGRRVDVELSPSEDKRKNRGRGGFNRDRNTGDGYSNRGGGGRFYHGGGGRGRGGGGGYYERDSYDRHSRRDDNFSDEEGGSRTKDYEYRESRSGGYGGGEHKSQEHSRAKKYSSSPEYVKEEVRSSKYRKRSEGDEYQHHSGSEYHHGASHPESSSKWDSSPYRHQGGSPDGSYNRSRSRSRSPYTAAADYYSPPHDHYRSSSSRKTLGKRSGSYEHLDQYPAVQDTYSSNRPYERRADYSPEPAEPQYAEYRERDRMVKYGGIWPRVPAVGLATTSPQRGRAPRNRWNTKSARSRAAAAVEVATWLWMRKMSTAEAVIGPPTPGPMQSRESRASESTGGLPRRLGMPAPRPPTPTPRGLRLSPPPPHHLLPSSGHPYVNDEHLLP</sequence>
<evidence type="ECO:0000256" key="1">
    <source>
        <dbReference type="PROSITE-ProRule" id="PRU00176"/>
    </source>
</evidence>
<dbReference type="Gene3D" id="3.30.70.330">
    <property type="match status" value="1"/>
</dbReference>
<evidence type="ECO:0000256" key="2">
    <source>
        <dbReference type="SAM" id="MobiDB-lite"/>
    </source>
</evidence>
<feature type="domain" description="RRM" evidence="3">
    <location>
        <begin position="4"/>
        <end position="81"/>
    </location>
</feature>
<dbReference type="EMBL" id="CASHTH010001114">
    <property type="protein sequence ID" value="CAI8011684.1"/>
    <property type="molecule type" value="Genomic_DNA"/>
</dbReference>
<evidence type="ECO:0000313" key="4">
    <source>
        <dbReference type="EMBL" id="CAI8011684.1"/>
    </source>
</evidence>
<feature type="region of interest" description="Disordered" evidence="2">
    <location>
        <begin position="386"/>
        <end position="455"/>
    </location>
</feature>
<dbReference type="PROSITE" id="PS50102">
    <property type="entry name" value="RRM"/>
    <property type="match status" value="1"/>
</dbReference>
<accession>A0AA35RHP0</accession>
<feature type="region of interest" description="Disordered" evidence="2">
    <location>
        <begin position="78"/>
        <end position="320"/>
    </location>
</feature>
<dbReference type="AlphaFoldDB" id="A0AA35RHP0"/>
<proteinExistence type="predicted"/>
<organism evidence="4 5">
    <name type="scientific">Geodia barretti</name>
    <name type="common">Barrett's horny sponge</name>
    <dbReference type="NCBI Taxonomy" id="519541"/>
    <lineage>
        <taxon>Eukaryota</taxon>
        <taxon>Metazoa</taxon>
        <taxon>Porifera</taxon>
        <taxon>Demospongiae</taxon>
        <taxon>Heteroscleromorpha</taxon>
        <taxon>Tetractinellida</taxon>
        <taxon>Astrophorina</taxon>
        <taxon>Geodiidae</taxon>
        <taxon>Geodia</taxon>
    </lineage>
</organism>
<dbReference type="InterPro" id="IPR012677">
    <property type="entry name" value="Nucleotide-bd_a/b_plait_sf"/>
</dbReference>
<dbReference type="SUPFAM" id="SSF54928">
    <property type="entry name" value="RNA-binding domain, RBD"/>
    <property type="match status" value="1"/>
</dbReference>
<evidence type="ECO:0000313" key="5">
    <source>
        <dbReference type="Proteomes" id="UP001174909"/>
    </source>
</evidence>
<dbReference type="SMART" id="SM00360">
    <property type="entry name" value="RRM"/>
    <property type="match status" value="1"/>
</dbReference>
<dbReference type="Proteomes" id="UP001174909">
    <property type="component" value="Unassembled WGS sequence"/>
</dbReference>
<feature type="compositionally biased region" description="Basic and acidic residues" evidence="2">
    <location>
        <begin position="187"/>
        <end position="216"/>
    </location>
</feature>
<feature type="compositionally biased region" description="Basic and acidic residues" evidence="2">
    <location>
        <begin position="128"/>
        <end position="161"/>
    </location>
</feature>
<dbReference type="InterPro" id="IPR000504">
    <property type="entry name" value="RRM_dom"/>
</dbReference>
<keyword evidence="1" id="KW-0694">RNA-binding</keyword>
<evidence type="ECO:0000259" key="3">
    <source>
        <dbReference type="PROSITE" id="PS50102"/>
    </source>
</evidence>
<dbReference type="Pfam" id="PF00076">
    <property type="entry name" value="RRM_1"/>
    <property type="match status" value="1"/>
</dbReference>
<dbReference type="GO" id="GO:0003723">
    <property type="term" value="F:RNA binding"/>
    <property type="evidence" value="ECO:0007669"/>
    <property type="project" value="UniProtKB-UniRule"/>
</dbReference>
<dbReference type="InterPro" id="IPR035979">
    <property type="entry name" value="RBD_domain_sf"/>
</dbReference>
<name>A0AA35RHP0_GEOBA</name>